<dbReference type="OMA" id="WSIWFPL"/>
<dbReference type="GO" id="GO:0005637">
    <property type="term" value="C:nuclear inner membrane"/>
    <property type="evidence" value="ECO:0007669"/>
    <property type="project" value="UniProtKB-SubCell"/>
</dbReference>
<comment type="similarity">
    <text evidence="2">Belongs to the nurim family.</text>
</comment>
<sequence length="230" mass="26517">MEFLSSQSVNSSSLLATGFFGGGCAAPFLAPLLVNLFVMAVFLLQHSLMASVPWKQFIERVHLQPIDRCLYVLATCLTLQWIMSHSTALPGLHLWFLDTRERPWLWLFFCLTHALCWLTIYACALLMDCAELLGVKQVYYHLARDGDDPMDDKAREVQSVYRHMRHPGSLCLLLILWLHPVMSVSRLFLALVLSLYVLFGHRVKQQDCDYLQRQFVKKSQSLKEQFSLLH</sequence>
<proteinExistence type="inferred from homology"/>
<accession>X2BBX4</accession>
<dbReference type="InterPro" id="IPR033580">
    <property type="entry name" value="Nurim-like"/>
</dbReference>
<evidence type="ECO:0000313" key="9">
    <source>
        <dbReference type="EnsemblMetazoa" id="CapteP93306"/>
    </source>
</evidence>
<evidence type="ECO:0000256" key="1">
    <source>
        <dbReference type="ARBA" id="ARBA00004473"/>
    </source>
</evidence>
<keyword evidence="5 8" id="KW-0472">Membrane</keyword>
<evidence type="ECO:0000313" key="10">
    <source>
        <dbReference type="Proteomes" id="UP000014760"/>
    </source>
</evidence>
<dbReference type="AlphaFoldDB" id="X2BBX4"/>
<evidence type="ECO:0000256" key="8">
    <source>
        <dbReference type="SAM" id="Phobius"/>
    </source>
</evidence>
<evidence type="ECO:0000256" key="6">
    <source>
        <dbReference type="ARBA" id="ARBA00031700"/>
    </source>
</evidence>
<feature type="transmembrane region" description="Helical" evidence="8">
    <location>
        <begin position="65"/>
        <end position="83"/>
    </location>
</feature>
<dbReference type="Gene3D" id="1.20.120.1630">
    <property type="match status" value="1"/>
</dbReference>
<keyword evidence="10" id="KW-1185">Reference proteome</keyword>
<evidence type="ECO:0000256" key="4">
    <source>
        <dbReference type="ARBA" id="ARBA00022989"/>
    </source>
</evidence>
<name>X2BBX4_CAPTE</name>
<evidence type="ECO:0000256" key="5">
    <source>
        <dbReference type="ARBA" id="ARBA00023136"/>
    </source>
</evidence>
<dbReference type="EMBL" id="AMQN01000124">
    <property type="status" value="NOT_ANNOTATED_CDS"/>
    <property type="molecule type" value="Genomic_DNA"/>
</dbReference>
<dbReference type="PANTHER" id="PTHR31040:SF1">
    <property type="entry name" value="NURIM"/>
    <property type="match status" value="1"/>
</dbReference>
<keyword evidence="3 8" id="KW-0812">Transmembrane</keyword>
<dbReference type="OrthoDB" id="6281635at2759"/>
<feature type="transmembrane region" description="Helical" evidence="8">
    <location>
        <begin position="20"/>
        <end position="44"/>
    </location>
</feature>
<reference evidence="10" key="2">
    <citation type="journal article" date="2013" name="Nature">
        <title>Insights into bilaterian evolution from three spiralian genomes.</title>
        <authorList>
            <person name="Simakov O."/>
            <person name="Marletaz F."/>
            <person name="Cho S.J."/>
            <person name="Edsinger-Gonzales E."/>
            <person name="Havlak P."/>
            <person name="Hellsten U."/>
            <person name="Kuo D.H."/>
            <person name="Larsson T."/>
            <person name="Lv J."/>
            <person name="Arendt D."/>
            <person name="Savage R."/>
            <person name="Osoegawa K."/>
            <person name="de Jong P."/>
            <person name="Grimwood J."/>
            <person name="Chapman J.A."/>
            <person name="Shapiro H."/>
            <person name="Aerts A."/>
            <person name="Otillar R.P."/>
            <person name="Terry A.Y."/>
            <person name="Boore J.L."/>
            <person name="Grigoriev I.V."/>
            <person name="Lindberg D.R."/>
            <person name="Seaver E.C."/>
            <person name="Weisblat D.A."/>
            <person name="Putnam N.H."/>
            <person name="Rokhsar D.S."/>
        </authorList>
    </citation>
    <scope>NUCLEOTIDE SEQUENCE</scope>
    <source>
        <strain evidence="10">I ESC-2004</strain>
    </source>
</reference>
<feature type="transmembrane region" description="Helical" evidence="8">
    <location>
        <begin position="170"/>
        <end position="199"/>
    </location>
</feature>
<evidence type="ECO:0000256" key="3">
    <source>
        <dbReference type="ARBA" id="ARBA00022692"/>
    </source>
</evidence>
<reference evidence="9" key="3">
    <citation type="submission" date="2015-06" db="UniProtKB">
        <authorList>
            <consortium name="EnsemblMetazoa"/>
        </authorList>
    </citation>
    <scope>IDENTIFICATION</scope>
</reference>
<protein>
    <recommendedName>
        <fullName evidence="7">Nuclear envelope membrane protein</fullName>
    </recommendedName>
    <alternativeName>
        <fullName evidence="6">Nuclear rim protein</fullName>
    </alternativeName>
</protein>
<organism evidence="9 10">
    <name type="scientific">Capitella teleta</name>
    <name type="common">Polychaete worm</name>
    <dbReference type="NCBI Taxonomy" id="283909"/>
    <lineage>
        <taxon>Eukaryota</taxon>
        <taxon>Metazoa</taxon>
        <taxon>Spiralia</taxon>
        <taxon>Lophotrochozoa</taxon>
        <taxon>Annelida</taxon>
        <taxon>Polychaeta</taxon>
        <taxon>Sedentaria</taxon>
        <taxon>Scolecida</taxon>
        <taxon>Capitellidae</taxon>
        <taxon>Capitella</taxon>
    </lineage>
</organism>
<keyword evidence="4 8" id="KW-1133">Transmembrane helix</keyword>
<comment type="subcellular location">
    <subcellularLocation>
        <location evidence="1">Nucleus inner membrane</location>
        <topology evidence="1">Multi-pass membrane protein</topology>
    </subcellularLocation>
</comment>
<evidence type="ECO:0000256" key="2">
    <source>
        <dbReference type="ARBA" id="ARBA00010631"/>
    </source>
</evidence>
<dbReference type="EnsemblMetazoa" id="CapteT93306">
    <property type="protein sequence ID" value="CapteP93306"/>
    <property type="gene ID" value="CapteG93306"/>
</dbReference>
<reference evidence="10" key="1">
    <citation type="submission" date="2012-12" db="EMBL/GenBank/DDBJ databases">
        <authorList>
            <person name="Hellsten U."/>
            <person name="Grimwood J."/>
            <person name="Chapman J.A."/>
            <person name="Shapiro H."/>
            <person name="Aerts A."/>
            <person name="Otillar R.P."/>
            <person name="Terry A.Y."/>
            <person name="Boore J.L."/>
            <person name="Simakov O."/>
            <person name="Marletaz F."/>
            <person name="Cho S.-J."/>
            <person name="Edsinger-Gonzales E."/>
            <person name="Havlak P."/>
            <person name="Kuo D.-H."/>
            <person name="Larsson T."/>
            <person name="Lv J."/>
            <person name="Arendt D."/>
            <person name="Savage R."/>
            <person name="Osoegawa K."/>
            <person name="de Jong P."/>
            <person name="Lindberg D.R."/>
            <person name="Seaver E.C."/>
            <person name="Weisblat D.A."/>
            <person name="Putnam N.H."/>
            <person name="Grigoriev I.V."/>
            <person name="Rokhsar D.S."/>
        </authorList>
    </citation>
    <scope>NUCLEOTIDE SEQUENCE</scope>
    <source>
        <strain evidence="10">I ESC-2004</strain>
    </source>
</reference>
<dbReference type="Proteomes" id="UP000014760">
    <property type="component" value="Unassembled WGS sequence"/>
</dbReference>
<evidence type="ECO:0000256" key="7">
    <source>
        <dbReference type="ARBA" id="ARBA00032957"/>
    </source>
</evidence>
<feature type="transmembrane region" description="Helical" evidence="8">
    <location>
        <begin position="103"/>
        <end position="127"/>
    </location>
</feature>
<dbReference type="HOGENOM" id="CLU_083708_0_0_1"/>
<dbReference type="PANTHER" id="PTHR31040">
    <property type="entry name" value="NURIM"/>
    <property type="match status" value="1"/>
</dbReference>